<dbReference type="KEGG" id="mbr:MONBRDRAFT_7725"/>
<gene>
    <name evidence="2" type="ORF">MONBRDRAFT_7725</name>
</gene>
<dbReference type="RefSeq" id="XP_001745378.1">
    <property type="nucleotide sequence ID" value="XM_001745326.1"/>
</dbReference>
<accession>A9UY45</accession>
<dbReference type="EMBL" id="CH991549">
    <property type="protein sequence ID" value="EDQ89956.1"/>
    <property type="molecule type" value="Genomic_DNA"/>
</dbReference>
<protein>
    <submittedName>
        <fullName evidence="2">Uncharacterized protein</fullName>
    </submittedName>
</protein>
<dbReference type="Proteomes" id="UP000001357">
    <property type="component" value="Unassembled WGS sequence"/>
</dbReference>
<sequence length="372" mass="40987">MMAATRAWSPLTFRGGLGRRTVLRFILWGALAVAVLGPLPASGKQKQPPPTTPSARTAQPVVTSDALALLESRAPDNVRKMLQSNTAAISRDKLEARLLEELREEADAAAASRPPATSLSSSSVSHERIIYVTSIGGIYHTSRHEEILAALRTNLESPWVEKLIMLTDKGWAATLRPTQRKLPKLKIEVFHEQPTYKDLFTSANAAAHPGQLIMVANSDIELSNLTFVCLDKSQFNKPLMYVLTRHPHPSCPKESGGGANPQLPKNLCTDKFGGAFLSTADAFLTSAPVPQDVLDLIDHVQNRLGAENRLVHFFRSQGRYRILDPCFDMPVYHRHCSQERAKSAQLGSGRIDGHARSTWARHRLPNCSIVDL</sequence>
<dbReference type="AlphaFoldDB" id="A9UY45"/>
<evidence type="ECO:0000313" key="3">
    <source>
        <dbReference type="Proteomes" id="UP000001357"/>
    </source>
</evidence>
<name>A9UY45_MONBE</name>
<dbReference type="PANTHER" id="PTHR40743">
    <property type="entry name" value="NUCLEOTIDE-DIPHOSPHO-SUGAR TRANSFERASE CONTAINING PROTEIN"/>
    <property type="match status" value="1"/>
</dbReference>
<feature type="region of interest" description="Disordered" evidence="1">
    <location>
        <begin position="41"/>
        <end position="60"/>
    </location>
</feature>
<dbReference type="PANTHER" id="PTHR40743:SF1">
    <property type="entry name" value="POSSIBLE GLYCOSYLTRANSFERASE"/>
    <property type="match status" value="1"/>
</dbReference>
<dbReference type="InParanoid" id="A9UY45"/>
<organism evidence="2 3">
    <name type="scientific">Monosiga brevicollis</name>
    <name type="common">Choanoflagellate</name>
    <dbReference type="NCBI Taxonomy" id="81824"/>
    <lineage>
        <taxon>Eukaryota</taxon>
        <taxon>Choanoflagellata</taxon>
        <taxon>Craspedida</taxon>
        <taxon>Salpingoecidae</taxon>
        <taxon>Monosiga</taxon>
    </lineage>
</organism>
<dbReference type="GeneID" id="5890587"/>
<evidence type="ECO:0000313" key="2">
    <source>
        <dbReference type="EMBL" id="EDQ89956.1"/>
    </source>
</evidence>
<evidence type="ECO:0000256" key="1">
    <source>
        <dbReference type="SAM" id="MobiDB-lite"/>
    </source>
</evidence>
<dbReference type="eggNOG" id="ENOG502SBTJ">
    <property type="taxonomic scope" value="Eukaryota"/>
</dbReference>
<keyword evidence="3" id="KW-1185">Reference proteome</keyword>
<proteinExistence type="predicted"/>
<reference evidence="2 3" key="1">
    <citation type="journal article" date="2008" name="Nature">
        <title>The genome of the choanoflagellate Monosiga brevicollis and the origin of metazoans.</title>
        <authorList>
            <consortium name="JGI Sequencing"/>
            <person name="King N."/>
            <person name="Westbrook M.J."/>
            <person name="Young S.L."/>
            <person name="Kuo A."/>
            <person name="Abedin M."/>
            <person name="Chapman J."/>
            <person name="Fairclough S."/>
            <person name="Hellsten U."/>
            <person name="Isogai Y."/>
            <person name="Letunic I."/>
            <person name="Marr M."/>
            <person name="Pincus D."/>
            <person name="Putnam N."/>
            <person name="Rokas A."/>
            <person name="Wright K.J."/>
            <person name="Zuzow R."/>
            <person name="Dirks W."/>
            <person name="Good M."/>
            <person name="Goodstein D."/>
            <person name="Lemons D."/>
            <person name="Li W."/>
            <person name="Lyons J.B."/>
            <person name="Morris A."/>
            <person name="Nichols S."/>
            <person name="Richter D.J."/>
            <person name="Salamov A."/>
            <person name="Bork P."/>
            <person name="Lim W.A."/>
            <person name="Manning G."/>
            <person name="Miller W.T."/>
            <person name="McGinnis W."/>
            <person name="Shapiro H."/>
            <person name="Tjian R."/>
            <person name="Grigoriev I.V."/>
            <person name="Rokhsar D."/>
        </authorList>
    </citation>
    <scope>NUCLEOTIDE SEQUENCE [LARGE SCALE GENOMIC DNA]</scope>
    <source>
        <strain evidence="3">MX1 / ATCC 50154</strain>
    </source>
</reference>